<feature type="transmembrane region" description="Helical" evidence="7">
    <location>
        <begin position="190"/>
        <end position="215"/>
    </location>
</feature>
<evidence type="ECO:0000256" key="1">
    <source>
        <dbReference type="ARBA" id="ARBA00004651"/>
    </source>
</evidence>
<comment type="subcellular location">
    <subcellularLocation>
        <location evidence="1 7">Cell membrane</location>
        <topology evidence="1 7">Multi-pass membrane protein</topology>
    </subcellularLocation>
</comment>
<feature type="transmembrane region" description="Helical" evidence="7">
    <location>
        <begin position="149"/>
        <end position="170"/>
    </location>
</feature>
<keyword evidence="6 7" id="KW-0472">Membrane</keyword>
<dbReference type="RefSeq" id="WP_195170948.1">
    <property type="nucleotide sequence ID" value="NZ_CP062983.1"/>
</dbReference>
<dbReference type="GO" id="GO:0005886">
    <property type="term" value="C:plasma membrane"/>
    <property type="evidence" value="ECO:0007669"/>
    <property type="project" value="UniProtKB-SubCell"/>
</dbReference>
<feature type="domain" description="ABC transmembrane type-1" evidence="8">
    <location>
        <begin position="261"/>
        <end position="493"/>
    </location>
</feature>
<comment type="similarity">
    <text evidence="7">Belongs to the binding-protein-dependent transport system permease family.</text>
</comment>
<dbReference type="InterPro" id="IPR035906">
    <property type="entry name" value="MetI-like_sf"/>
</dbReference>
<gene>
    <name evidence="9" type="ORF">G4Y79_00475</name>
</gene>
<evidence type="ECO:0000259" key="8">
    <source>
        <dbReference type="PROSITE" id="PS50928"/>
    </source>
</evidence>
<feature type="transmembrane region" description="Helical" evidence="7">
    <location>
        <begin position="475"/>
        <end position="492"/>
    </location>
</feature>
<feature type="transmembrane region" description="Helical" evidence="7">
    <location>
        <begin position="298"/>
        <end position="319"/>
    </location>
</feature>
<dbReference type="Pfam" id="PF00528">
    <property type="entry name" value="BPD_transp_1"/>
    <property type="match status" value="1"/>
</dbReference>
<dbReference type="PROSITE" id="PS50928">
    <property type="entry name" value="ABC_TM1"/>
    <property type="match status" value="1"/>
</dbReference>
<dbReference type="CDD" id="cd06261">
    <property type="entry name" value="TM_PBP2"/>
    <property type="match status" value="1"/>
</dbReference>
<evidence type="ECO:0000256" key="2">
    <source>
        <dbReference type="ARBA" id="ARBA00022448"/>
    </source>
</evidence>
<evidence type="ECO:0000256" key="6">
    <source>
        <dbReference type="ARBA" id="ARBA00023136"/>
    </source>
</evidence>
<dbReference type="PANTHER" id="PTHR30193">
    <property type="entry name" value="ABC TRANSPORTER PERMEASE PROTEIN"/>
    <property type="match status" value="1"/>
</dbReference>
<dbReference type="KEGG" id="pmet:G4Y79_00475"/>
<reference evidence="9 10" key="1">
    <citation type="submission" date="2020-02" db="EMBL/GenBank/DDBJ databases">
        <authorList>
            <person name="Zheng R.K."/>
            <person name="Sun C.M."/>
        </authorList>
    </citation>
    <scope>NUCLEOTIDE SEQUENCE [LARGE SCALE GENOMIC DNA]</scope>
    <source>
        <strain evidence="10">rifampicinis</strain>
    </source>
</reference>
<sequence>MVTTTPPASTTGQATTRWRSLRGDRLRDQITGMLFVTPATLIIGVFGLFPIGYAIYMSLHSWRIQRRYTLCLPAFEANWRAEPPVWEKDFLSEVVPNFDLGSCFSNYTKTVGDWWGVLLWLLGFAGLFFAYFVWTRVFREESNQQNRLIRFFSAAFFIGIGLLVAAVGANQLGLASLPDFTRFVPYIEDIAIGSAAGIANLALGLGCFVLAFLVVRNPEWGDHFLVRALTAFVPLLVALYWVSNGWGLMIAEGNEDFLQGLVYTFYYAVGSIPLQLALGLILAYVLYRNIWGKELWRVIFFLPYVTPAVAAAVVFRIVFSPRATSLANAVIQFFGFEAQSWTAEPRPFVNALFGLNLEGFIAGPSMALVSVIMLGIWTYVGYNAVIFLAGMGGIPGDLYEAARVDGANEFHLFRYITLPLLSPVTFYLSVLGFIGTFKAFNTLYVMRQPQALGTTDTASIVVFDTFFKASRYGEATAQAILLLLIILAITQFQRSVLEKRVFYG</sequence>
<dbReference type="InterPro" id="IPR051393">
    <property type="entry name" value="ABC_transporter_permease"/>
</dbReference>
<keyword evidence="2 7" id="KW-0813">Transport</keyword>
<name>A0A7S8E9T0_9CHLR</name>
<feature type="transmembrane region" description="Helical" evidence="7">
    <location>
        <begin position="224"/>
        <end position="243"/>
    </location>
</feature>
<feature type="transmembrane region" description="Helical" evidence="7">
    <location>
        <begin position="32"/>
        <end position="56"/>
    </location>
</feature>
<feature type="transmembrane region" description="Helical" evidence="7">
    <location>
        <begin position="366"/>
        <end position="391"/>
    </location>
</feature>
<dbReference type="PANTHER" id="PTHR30193:SF37">
    <property type="entry name" value="INNER MEMBRANE ABC TRANSPORTER PERMEASE PROTEIN YCJO"/>
    <property type="match status" value="1"/>
</dbReference>
<evidence type="ECO:0000256" key="5">
    <source>
        <dbReference type="ARBA" id="ARBA00022989"/>
    </source>
</evidence>
<feature type="transmembrane region" description="Helical" evidence="7">
    <location>
        <begin position="412"/>
        <end position="437"/>
    </location>
</feature>
<dbReference type="SUPFAM" id="SSF161098">
    <property type="entry name" value="MetI-like"/>
    <property type="match status" value="1"/>
</dbReference>
<keyword evidence="5 7" id="KW-1133">Transmembrane helix</keyword>
<keyword evidence="4 7" id="KW-0812">Transmembrane</keyword>
<dbReference type="InterPro" id="IPR000515">
    <property type="entry name" value="MetI-like"/>
</dbReference>
<evidence type="ECO:0000256" key="4">
    <source>
        <dbReference type="ARBA" id="ARBA00022692"/>
    </source>
</evidence>
<evidence type="ECO:0000313" key="9">
    <source>
        <dbReference type="EMBL" id="QPC82879.1"/>
    </source>
</evidence>
<dbReference type="Gene3D" id="1.10.3720.10">
    <property type="entry name" value="MetI-like"/>
    <property type="match status" value="1"/>
</dbReference>
<dbReference type="AlphaFoldDB" id="A0A7S8E9T0"/>
<proteinExistence type="inferred from homology"/>
<feature type="transmembrane region" description="Helical" evidence="7">
    <location>
        <begin position="263"/>
        <end position="286"/>
    </location>
</feature>
<keyword evidence="3" id="KW-1003">Cell membrane</keyword>
<evidence type="ECO:0000313" key="10">
    <source>
        <dbReference type="Proteomes" id="UP000594468"/>
    </source>
</evidence>
<accession>A0A7S8E9T0</accession>
<feature type="transmembrane region" description="Helical" evidence="7">
    <location>
        <begin position="114"/>
        <end position="137"/>
    </location>
</feature>
<dbReference type="Proteomes" id="UP000594468">
    <property type="component" value="Chromosome"/>
</dbReference>
<organism evidence="9 10">
    <name type="scientific">Phototrophicus methaneseepsis</name>
    <dbReference type="NCBI Taxonomy" id="2710758"/>
    <lineage>
        <taxon>Bacteria</taxon>
        <taxon>Bacillati</taxon>
        <taxon>Chloroflexota</taxon>
        <taxon>Candidatus Thermofontia</taxon>
        <taxon>Phototrophicales</taxon>
        <taxon>Phototrophicaceae</taxon>
        <taxon>Phototrophicus</taxon>
    </lineage>
</organism>
<protein>
    <submittedName>
        <fullName evidence="9">Sugar ABC transporter permease</fullName>
    </submittedName>
</protein>
<dbReference type="GO" id="GO:0055085">
    <property type="term" value="P:transmembrane transport"/>
    <property type="evidence" value="ECO:0007669"/>
    <property type="project" value="InterPro"/>
</dbReference>
<dbReference type="EMBL" id="CP062983">
    <property type="protein sequence ID" value="QPC82879.1"/>
    <property type="molecule type" value="Genomic_DNA"/>
</dbReference>
<evidence type="ECO:0000256" key="3">
    <source>
        <dbReference type="ARBA" id="ARBA00022475"/>
    </source>
</evidence>
<keyword evidence="10" id="KW-1185">Reference proteome</keyword>
<evidence type="ECO:0000256" key="7">
    <source>
        <dbReference type="RuleBase" id="RU363032"/>
    </source>
</evidence>